<proteinExistence type="predicted"/>
<accession>A0A5C5YXN4</accession>
<dbReference type="RefSeq" id="WP_146394726.1">
    <property type="nucleotide sequence ID" value="NZ_SJPJ01000001.1"/>
</dbReference>
<gene>
    <name evidence="2" type="ORF">CA13_09300</name>
</gene>
<dbReference type="GO" id="GO:0050135">
    <property type="term" value="F:NADP+ nucleosidase activity"/>
    <property type="evidence" value="ECO:0007669"/>
    <property type="project" value="InterPro"/>
</dbReference>
<comment type="caution">
    <text evidence="2">The sequence shown here is derived from an EMBL/GenBank/DDBJ whole genome shotgun (WGS) entry which is preliminary data.</text>
</comment>
<evidence type="ECO:0000313" key="3">
    <source>
        <dbReference type="Proteomes" id="UP000315010"/>
    </source>
</evidence>
<evidence type="ECO:0000259" key="1">
    <source>
        <dbReference type="Pfam" id="PF10137"/>
    </source>
</evidence>
<protein>
    <submittedName>
        <fullName evidence="2">Putative nucleotide-binding protein containing TIR-like domain protein</fullName>
    </submittedName>
</protein>
<sequence>MNKPSNDESEFIEQLEEYKAALMAYARGHDSLEDGTSVRTYINRSTPAVRKLVWRAGCGKTMTVAPPAMVGGLIMRNVDPFGCVFEGPYGMSMTSVICDMIDEAVGVIQAGDLRPEPKPKPDKAAATPISNKKVFVVHGHDNETKQTVARFLENLGLEAVILHERSNAGMTLIEKFEEHSDVAYAVVLMTPDDLGAAKANADDLKARARQNVVFELGYFMGKLGRQHVAAVLRGDIERPSDYDGVVYIAYDFNDGWKLLLAKELKEAGLNVDLNAAM</sequence>
<organism evidence="2 3">
    <name type="scientific">Novipirellula herctigrandis</name>
    <dbReference type="NCBI Taxonomy" id="2527986"/>
    <lineage>
        <taxon>Bacteria</taxon>
        <taxon>Pseudomonadati</taxon>
        <taxon>Planctomycetota</taxon>
        <taxon>Planctomycetia</taxon>
        <taxon>Pirellulales</taxon>
        <taxon>Pirellulaceae</taxon>
        <taxon>Novipirellula</taxon>
    </lineage>
</organism>
<keyword evidence="3" id="KW-1185">Reference proteome</keyword>
<evidence type="ECO:0000313" key="2">
    <source>
        <dbReference type="EMBL" id="TWT79526.1"/>
    </source>
</evidence>
<dbReference type="AlphaFoldDB" id="A0A5C5YXN4"/>
<dbReference type="OrthoDB" id="288556at2"/>
<dbReference type="Pfam" id="PF10137">
    <property type="entry name" value="CAP12-PCTIR_TIR"/>
    <property type="match status" value="1"/>
</dbReference>
<reference evidence="2 3" key="1">
    <citation type="submission" date="2019-02" db="EMBL/GenBank/DDBJ databases">
        <title>Deep-cultivation of Planctomycetes and their phenomic and genomic characterization uncovers novel biology.</title>
        <authorList>
            <person name="Wiegand S."/>
            <person name="Jogler M."/>
            <person name="Boedeker C."/>
            <person name="Pinto D."/>
            <person name="Vollmers J."/>
            <person name="Rivas-Marin E."/>
            <person name="Kohn T."/>
            <person name="Peeters S.H."/>
            <person name="Heuer A."/>
            <person name="Rast P."/>
            <person name="Oberbeckmann S."/>
            <person name="Bunk B."/>
            <person name="Jeske O."/>
            <person name="Meyerdierks A."/>
            <person name="Storesund J.E."/>
            <person name="Kallscheuer N."/>
            <person name="Luecker S."/>
            <person name="Lage O.M."/>
            <person name="Pohl T."/>
            <person name="Merkel B.J."/>
            <person name="Hornburger P."/>
            <person name="Mueller R.-W."/>
            <person name="Bruemmer F."/>
            <person name="Labrenz M."/>
            <person name="Spormann A.M."/>
            <person name="Op Den Camp H."/>
            <person name="Overmann J."/>
            <person name="Amann R."/>
            <person name="Jetten M.S.M."/>
            <person name="Mascher T."/>
            <person name="Medema M.H."/>
            <person name="Devos D.P."/>
            <person name="Kaster A.-K."/>
            <person name="Ovreas L."/>
            <person name="Rohde M."/>
            <person name="Galperin M.Y."/>
            <person name="Jogler C."/>
        </authorList>
    </citation>
    <scope>NUCLEOTIDE SEQUENCE [LARGE SCALE GENOMIC DNA]</scope>
    <source>
        <strain evidence="2 3">CA13</strain>
    </source>
</reference>
<dbReference type="EMBL" id="SJPJ01000001">
    <property type="protein sequence ID" value="TWT79526.1"/>
    <property type="molecule type" value="Genomic_DNA"/>
</dbReference>
<dbReference type="InterPro" id="IPR019302">
    <property type="entry name" value="CAP12/PCTIR_TIR_dom"/>
</dbReference>
<name>A0A5C5YXN4_9BACT</name>
<dbReference type="Proteomes" id="UP000315010">
    <property type="component" value="Unassembled WGS sequence"/>
</dbReference>
<feature type="domain" description="CD-NTase-associated protein 12/Pycsar effector protein TIR" evidence="1">
    <location>
        <begin position="133"/>
        <end position="251"/>
    </location>
</feature>